<evidence type="ECO:0000313" key="2">
    <source>
        <dbReference type="EMBL" id="GAH57671.1"/>
    </source>
</evidence>
<dbReference type="Gene3D" id="3.40.50.300">
    <property type="entry name" value="P-loop containing nucleotide triphosphate hydrolases"/>
    <property type="match status" value="1"/>
</dbReference>
<evidence type="ECO:0000259" key="1">
    <source>
        <dbReference type="Pfam" id="PF00158"/>
    </source>
</evidence>
<dbReference type="Pfam" id="PF00158">
    <property type="entry name" value="Sigma54_activat"/>
    <property type="match status" value="1"/>
</dbReference>
<feature type="non-terminal residue" evidence="2">
    <location>
        <position position="268"/>
    </location>
</feature>
<protein>
    <recommendedName>
        <fullName evidence="1">Sigma-54 factor interaction domain-containing protein</fullName>
    </recommendedName>
</protein>
<sequence>MPTLTLLHNSIWEDRFYKAIKKNNNEDLIKEIDALPIGRWSQNTQNLLEHGLAVLWRKRKELLKQPNGIEAVKDTLLFRRYNIASPGMVKQIQKIIQRAPHFCQPDNGSKLPAALVYGEAGAGKDTMARLIQLFTLPAWKTDENNSDTTSSLGYFGLKPHTINMSALKPNSLFGPLFQGINVSDPRLNVPSILTLYKNPNGNDSINNNGVFIFDELNSLDIDLQGILLRILENGEVTPLFDIKSLHVGHLVIGVVNEDPEILMHENET</sequence>
<organism evidence="2">
    <name type="scientific">marine sediment metagenome</name>
    <dbReference type="NCBI Taxonomy" id="412755"/>
    <lineage>
        <taxon>unclassified sequences</taxon>
        <taxon>metagenomes</taxon>
        <taxon>ecological metagenomes</taxon>
    </lineage>
</organism>
<proteinExistence type="predicted"/>
<dbReference type="SUPFAM" id="SSF52540">
    <property type="entry name" value="P-loop containing nucleoside triphosphate hydrolases"/>
    <property type="match status" value="1"/>
</dbReference>
<dbReference type="EMBL" id="BARU01017212">
    <property type="protein sequence ID" value="GAH57671.1"/>
    <property type="molecule type" value="Genomic_DNA"/>
</dbReference>
<dbReference type="InterPro" id="IPR002078">
    <property type="entry name" value="Sigma_54_int"/>
</dbReference>
<accession>X1GID2</accession>
<dbReference type="GO" id="GO:0006355">
    <property type="term" value="P:regulation of DNA-templated transcription"/>
    <property type="evidence" value="ECO:0007669"/>
    <property type="project" value="InterPro"/>
</dbReference>
<reference evidence="2" key="1">
    <citation type="journal article" date="2014" name="Front. Microbiol.">
        <title>High frequency of phylogenetically diverse reductive dehalogenase-homologous genes in deep subseafloor sedimentary metagenomes.</title>
        <authorList>
            <person name="Kawai M."/>
            <person name="Futagami T."/>
            <person name="Toyoda A."/>
            <person name="Takaki Y."/>
            <person name="Nishi S."/>
            <person name="Hori S."/>
            <person name="Arai W."/>
            <person name="Tsubouchi T."/>
            <person name="Morono Y."/>
            <person name="Uchiyama I."/>
            <person name="Ito T."/>
            <person name="Fujiyama A."/>
            <person name="Inagaki F."/>
            <person name="Takami H."/>
        </authorList>
    </citation>
    <scope>NUCLEOTIDE SEQUENCE</scope>
    <source>
        <strain evidence="2">Expedition CK06-06</strain>
    </source>
</reference>
<feature type="domain" description="Sigma-54 factor interaction" evidence="1">
    <location>
        <begin position="204"/>
        <end position="266"/>
    </location>
</feature>
<dbReference type="AlphaFoldDB" id="X1GID2"/>
<gene>
    <name evidence="2" type="ORF">S03H2_28565</name>
</gene>
<comment type="caution">
    <text evidence="2">The sequence shown here is derived from an EMBL/GenBank/DDBJ whole genome shotgun (WGS) entry which is preliminary data.</text>
</comment>
<dbReference type="GO" id="GO:0005524">
    <property type="term" value="F:ATP binding"/>
    <property type="evidence" value="ECO:0007669"/>
    <property type="project" value="InterPro"/>
</dbReference>
<name>X1GID2_9ZZZZ</name>
<dbReference type="InterPro" id="IPR027417">
    <property type="entry name" value="P-loop_NTPase"/>
</dbReference>